<name>A0ABT1PDT5_9ACTN</name>
<dbReference type="RefSeq" id="WP_255928635.1">
    <property type="nucleotide sequence ID" value="NZ_JANFNH010000016.1"/>
</dbReference>
<organism evidence="1 2">
    <name type="scientific">Streptantibioticus rubrisoli</name>
    <dbReference type="NCBI Taxonomy" id="1387313"/>
    <lineage>
        <taxon>Bacteria</taxon>
        <taxon>Bacillati</taxon>
        <taxon>Actinomycetota</taxon>
        <taxon>Actinomycetes</taxon>
        <taxon>Kitasatosporales</taxon>
        <taxon>Streptomycetaceae</taxon>
        <taxon>Streptantibioticus</taxon>
    </lineage>
</organism>
<dbReference type="InterPro" id="IPR052552">
    <property type="entry name" value="YeaO-like"/>
</dbReference>
<reference evidence="1 2" key="1">
    <citation type="submission" date="2022-06" db="EMBL/GenBank/DDBJ databases">
        <title>Draft genome sequence of type strain Streptomyces rubrisoli DSM 42083.</title>
        <authorList>
            <person name="Duangmal K."/>
            <person name="Klaysubun C."/>
        </authorList>
    </citation>
    <scope>NUCLEOTIDE SEQUENCE [LARGE SCALE GENOMIC DNA]</scope>
    <source>
        <strain evidence="1 2">DSM 42083</strain>
    </source>
</reference>
<protein>
    <submittedName>
        <fullName evidence="1">DUF488 family protein</fullName>
    </submittedName>
</protein>
<gene>
    <name evidence="1" type="ORF">NON19_15985</name>
</gene>
<evidence type="ECO:0000313" key="2">
    <source>
        <dbReference type="Proteomes" id="UP001206206"/>
    </source>
</evidence>
<dbReference type="PANTHER" id="PTHR36849">
    <property type="entry name" value="CYTOPLASMIC PROTEIN-RELATED"/>
    <property type="match status" value="1"/>
</dbReference>
<dbReference type="EMBL" id="JANFNH010000016">
    <property type="protein sequence ID" value="MCQ4043484.1"/>
    <property type="molecule type" value="Genomic_DNA"/>
</dbReference>
<dbReference type="PANTHER" id="PTHR36849:SF1">
    <property type="entry name" value="CYTOPLASMIC PROTEIN"/>
    <property type="match status" value="1"/>
</dbReference>
<keyword evidence="2" id="KW-1185">Reference proteome</keyword>
<dbReference type="Proteomes" id="UP001206206">
    <property type="component" value="Unassembled WGS sequence"/>
</dbReference>
<evidence type="ECO:0000313" key="1">
    <source>
        <dbReference type="EMBL" id="MCQ4043484.1"/>
    </source>
</evidence>
<accession>A0ABT1PDT5</accession>
<comment type="caution">
    <text evidence="1">The sequence shown here is derived from an EMBL/GenBank/DDBJ whole genome shotgun (WGS) entry which is preliminary data.</text>
</comment>
<dbReference type="Pfam" id="PF22752">
    <property type="entry name" value="DUF488-N3i"/>
    <property type="match status" value="1"/>
</dbReference>
<sequence length="123" mass="14304">MAKQQREVRVRRVYDEPQKGDGTRVLVDRVWPRGLAKDRADLDEWAKDAAPSTELRKWYGHEPERYDEFRKRYKDELAAPEHQAAVEHLRDLAEKGPLTLLTATKSVEQSQAPVLADVIKRKK</sequence>
<proteinExistence type="predicted"/>